<dbReference type="Proteomes" id="UP000748531">
    <property type="component" value="Unassembled WGS sequence"/>
</dbReference>
<comment type="caution">
    <text evidence="1">The sequence shown here is derived from an EMBL/GenBank/DDBJ whole genome shotgun (WGS) entry which is preliminary data.</text>
</comment>
<name>A0A8J4WTT8_9TREM</name>
<keyword evidence="2" id="KW-1185">Reference proteome</keyword>
<evidence type="ECO:0000313" key="1">
    <source>
        <dbReference type="EMBL" id="KAF5396682.1"/>
    </source>
</evidence>
<protein>
    <submittedName>
        <fullName evidence="1">Uncharacterized protein</fullName>
    </submittedName>
</protein>
<dbReference type="AlphaFoldDB" id="A0A8J4WTT8"/>
<proteinExistence type="predicted"/>
<sequence length="99" mass="11525">MEYELSPYETSLNGLPPRQTARLFNTHGSGTMSDLVDFSQQANKVRQYNEARRVNPMIPAQEELLSQIHRDQLNFARRLGKFITERNHAVHSACLRRRN</sequence>
<gene>
    <name evidence="1" type="ORF">PHET_10375</name>
</gene>
<reference evidence="1" key="1">
    <citation type="submission" date="2019-05" db="EMBL/GenBank/DDBJ databases">
        <title>Annotation for the trematode Paragonimus heterotremus.</title>
        <authorList>
            <person name="Choi Y.-J."/>
        </authorList>
    </citation>
    <scope>NUCLEOTIDE SEQUENCE</scope>
    <source>
        <strain evidence="1">LC</strain>
    </source>
</reference>
<evidence type="ECO:0000313" key="2">
    <source>
        <dbReference type="Proteomes" id="UP000748531"/>
    </source>
</evidence>
<dbReference type="EMBL" id="LUCH01007584">
    <property type="protein sequence ID" value="KAF5396682.1"/>
    <property type="molecule type" value="Genomic_DNA"/>
</dbReference>
<dbReference type="OrthoDB" id="6232251at2759"/>
<accession>A0A8J4WTT8</accession>
<organism evidence="1 2">
    <name type="scientific">Paragonimus heterotremus</name>
    <dbReference type="NCBI Taxonomy" id="100268"/>
    <lineage>
        <taxon>Eukaryota</taxon>
        <taxon>Metazoa</taxon>
        <taxon>Spiralia</taxon>
        <taxon>Lophotrochozoa</taxon>
        <taxon>Platyhelminthes</taxon>
        <taxon>Trematoda</taxon>
        <taxon>Digenea</taxon>
        <taxon>Plagiorchiida</taxon>
        <taxon>Troglotremata</taxon>
        <taxon>Troglotrematidae</taxon>
        <taxon>Paragonimus</taxon>
    </lineage>
</organism>